<dbReference type="AlphaFoldDB" id="A0A1D1V2Z1"/>
<comment type="caution">
    <text evidence="1">The sequence shown here is derived from an EMBL/GenBank/DDBJ whole genome shotgun (WGS) entry which is preliminary data.</text>
</comment>
<dbReference type="EMBL" id="BDGG01000003">
    <property type="protein sequence ID" value="GAU96169.1"/>
    <property type="molecule type" value="Genomic_DNA"/>
</dbReference>
<evidence type="ECO:0000313" key="2">
    <source>
        <dbReference type="Proteomes" id="UP000186922"/>
    </source>
</evidence>
<name>A0A1D1V2Z1_RAMVA</name>
<dbReference type="Proteomes" id="UP000186922">
    <property type="component" value="Unassembled WGS sequence"/>
</dbReference>
<keyword evidence="2" id="KW-1185">Reference proteome</keyword>
<proteinExistence type="predicted"/>
<protein>
    <submittedName>
        <fullName evidence="1">Uncharacterized protein</fullName>
    </submittedName>
</protein>
<reference evidence="1 2" key="1">
    <citation type="journal article" date="2016" name="Nat. Commun.">
        <title>Extremotolerant tardigrade genome and improved radiotolerance of human cultured cells by tardigrade-unique protein.</title>
        <authorList>
            <person name="Hashimoto T."/>
            <person name="Horikawa D.D."/>
            <person name="Saito Y."/>
            <person name="Kuwahara H."/>
            <person name="Kozuka-Hata H."/>
            <person name="Shin-I T."/>
            <person name="Minakuchi Y."/>
            <person name="Ohishi K."/>
            <person name="Motoyama A."/>
            <person name="Aizu T."/>
            <person name="Enomoto A."/>
            <person name="Kondo K."/>
            <person name="Tanaka S."/>
            <person name="Hara Y."/>
            <person name="Koshikawa S."/>
            <person name="Sagara H."/>
            <person name="Miura T."/>
            <person name="Yokobori S."/>
            <person name="Miyagawa K."/>
            <person name="Suzuki Y."/>
            <person name="Kubo T."/>
            <person name="Oyama M."/>
            <person name="Kohara Y."/>
            <person name="Fujiyama A."/>
            <person name="Arakawa K."/>
            <person name="Katayama T."/>
            <person name="Toyoda A."/>
            <person name="Kunieda T."/>
        </authorList>
    </citation>
    <scope>NUCLEOTIDE SEQUENCE [LARGE SCALE GENOMIC DNA]</scope>
    <source>
        <strain evidence="1 2">YOKOZUNA-1</strain>
    </source>
</reference>
<sequence length="80" mass="8817">MLPGEGPQYESSRLGVLGLFCWDLHNLDDHYLIILRDASLRLGLNGVSGERAAVPAFKFIGSLIRSIRESPSEYLDGLTV</sequence>
<accession>A0A1D1V2Z1</accession>
<organism evidence="1 2">
    <name type="scientific">Ramazzottius varieornatus</name>
    <name type="common">Water bear</name>
    <name type="synonym">Tardigrade</name>
    <dbReference type="NCBI Taxonomy" id="947166"/>
    <lineage>
        <taxon>Eukaryota</taxon>
        <taxon>Metazoa</taxon>
        <taxon>Ecdysozoa</taxon>
        <taxon>Tardigrada</taxon>
        <taxon>Eutardigrada</taxon>
        <taxon>Parachela</taxon>
        <taxon>Hypsibioidea</taxon>
        <taxon>Ramazzottiidae</taxon>
        <taxon>Ramazzottius</taxon>
    </lineage>
</organism>
<gene>
    <name evidence="1" type="primary">RvY_07654-1</name>
    <name evidence="1" type="synonym">RvY_07654.1</name>
    <name evidence="1" type="ORF">RvY_07654</name>
</gene>
<evidence type="ECO:0000313" key="1">
    <source>
        <dbReference type="EMBL" id="GAU96169.1"/>
    </source>
</evidence>